<evidence type="ECO:0000256" key="8">
    <source>
        <dbReference type="ARBA" id="ARBA00022842"/>
    </source>
</evidence>
<dbReference type="InterPro" id="IPR017850">
    <property type="entry name" value="Alkaline_phosphatase_core_sf"/>
</dbReference>
<accession>A0A5J4PLP1</accession>
<keyword evidence="7" id="KW-0862">Zinc</keyword>
<dbReference type="EMBL" id="SNRY01007978">
    <property type="protein sequence ID" value="KAA6309373.1"/>
    <property type="molecule type" value="Genomic_DNA"/>
</dbReference>
<dbReference type="EC" id="3.1.3.1" evidence="9"/>
<reference evidence="9" key="1">
    <citation type="submission" date="2019-03" db="EMBL/GenBank/DDBJ databases">
        <title>Single cell metagenomics reveals metabolic interactions within the superorganism composed of flagellate Streblomastix strix and complex community of Bacteroidetes bacteria on its surface.</title>
        <authorList>
            <person name="Treitli S.C."/>
            <person name="Kolisko M."/>
            <person name="Husnik F."/>
            <person name="Keeling P."/>
            <person name="Hampl V."/>
        </authorList>
    </citation>
    <scope>NUCLEOTIDE SEQUENCE</scope>
    <source>
        <strain evidence="9">STM</strain>
    </source>
</reference>
<dbReference type="AlphaFoldDB" id="A0A5J4PLP1"/>
<comment type="cofactor">
    <cofactor evidence="2">
        <name>Zn(2+)</name>
        <dbReference type="ChEBI" id="CHEBI:29105"/>
    </cofactor>
</comment>
<evidence type="ECO:0000256" key="6">
    <source>
        <dbReference type="ARBA" id="ARBA00022801"/>
    </source>
</evidence>
<evidence type="ECO:0000256" key="7">
    <source>
        <dbReference type="ARBA" id="ARBA00022833"/>
    </source>
</evidence>
<comment type="similarity">
    <text evidence="3">Belongs to the alkaline phosphatase family.</text>
</comment>
<organism evidence="9">
    <name type="scientific">termite gut metagenome</name>
    <dbReference type="NCBI Taxonomy" id="433724"/>
    <lineage>
        <taxon>unclassified sequences</taxon>
        <taxon>metagenomes</taxon>
        <taxon>organismal metagenomes</taxon>
    </lineage>
</organism>
<comment type="caution">
    <text evidence="9">The sequence shown here is derived from an EMBL/GenBank/DDBJ whole genome shotgun (WGS) entry which is preliminary data.</text>
</comment>
<dbReference type="PANTHER" id="PTHR11596">
    <property type="entry name" value="ALKALINE PHOSPHATASE"/>
    <property type="match status" value="1"/>
</dbReference>
<dbReference type="PROSITE" id="PS00123">
    <property type="entry name" value="ALKALINE_PHOSPHATASE"/>
    <property type="match status" value="1"/>
</dbReference>
<evidence type="ECO:0000256" key="1">
    <source>
        <dbReference type="ARBA" id="ARBA00001946"/>
    </source>
</evidence>
<dbReference type="InterPro" id="IPR018299">
    <property type="entry name" value="Alkaline_phosphatase_AS"/>
</dbReference>
<evidence type="ECO:0000256" key="4">
    <source>
        <dbReference type="ARBA" id="ARBA00022553"/>
    </source>
</evidence>
<protein>
    <submittedName>
        <fullName evidence="9">Alkaline phosphatase</fullName>
        <ecNumber evidence="9">3.1.3.1</ecNumber>
    </submittedName>
</protein>
<keyword evidence="4" id="KW-0597">Phosphoprotein</keyword>
<dbReference type="PRINTS" id="PR00113">
    <property type="entry name" value="ALKPHPHTASE"/>
</dbReference>
<dbReference type="Pfam" id="PF00245">
    <property type="entry name" value="Alk_phosphatase"/>
    <property type="match status" value="1"/>
</dbReference>
<feature type="non-terminal residue" evidence="9">
    <location>
        <position position="124"/>
    </location>
</feature>
<keyword evidence="8" id="KW-0460">Magnesium</keyword>
<dbReference type="GO" id="GO:0046872">
    <property type="term" value="F:metal ion binding"/>
    <property type="evidence" value="ECO:0007669"/>
    <property type="project" value="UniProtKB-KW"/>
</dbReference>
<dbReference type="PANTHER" id="PTHR11596:SF5">
    <property type="entry name" value="ALKALINE PHOSPHATASE"/>
    <property type="match status" value="1"/>
</dbReference>
<keyword evidence="5" id="KW-0479">Metal-binding</keyword>
<sequence>MKRLINILFFIILAGALSAQGKAKYVFFFIGDGMGMNQVNGTEMYLAEKAGYIGTQSLQFTQFPVTGMATTFSLHNSVTDSAAAGTALATGSKTINGTLGMDGEGNRLTSIAEKAKKAGRKVGV</sequence>
<dbReference type="GO" id="GO:0004035">
    <property type="term" value="F:alkaline phosphatase activity"/>
    <property type="evidence" value="ECO:0007669"/>
    <property type="project" value="UniProtKB-EC"/>
</dbReference>
<keyword evidence="6 9" id="KW-0378">Hydrolase</keyword>
<evidence type="ECO:0000256" key="5">
    <source>
        <dbReference type="ARBA" id="ARBA00022723"/>
    </source>
</evidence>
<evidence type="ECO:0000256" key="2">
    <source>
        <dbReference type="ARBA" id="ARBA00001947"/>
    </source>
</evidence>
<gene>
    <name evidence="9" type="ORF">EZS27_039120</name>
</gene>
<dbReference type="SUPFAM" id="SSF53649">
    <property type="entry name" value="Alkaline phosphatase-like"/>
    <property type="match status" value="1"/>
</dbReference>
<evidence type="ECO:0000256" key="3">
    <source>
        <dbReference type="ARBA" id="ARBA00005984"/>
    </source>
</evidence>
<dbReference type="Gene3D" id="3.40.720.10">
    <property type="entry name" value="Alkaline Phosphatase, subunit A"/>
    <property type="match status" value="1"/>
</dbReference>
<dbReference type="InterPro" id="IPR001952">
    <property type="entry name" value="Alkaline_phosphatase"/>
</dbReference>
<evidence type="ECO:0000313" key="9">
    <source>
        <dbReference type="EMBL" id="KAA6309373.1"/>
    </source>
</evidence>
<comment type="cofactor">
    <cofactor evidence="1">
        <name>Mg(2+)</name>
        <dbReference type="ChEBI" id="CHEBI:18420"/>
    </cofactor>
</comment>
<proteinExistence type="inferred from homology"/>
<name>A0A5J4PLP1_9ZZZZ</name>